<evidence type="ECO:0000256" key="6">
    <source>
        <dbReference type="ARBA" id="ARBA00023180"/>
    </source>
</evidence>
<dbReference type="PANTHER" id="PTHR11709">
    <property type="entry name" value="MULTI-COPPER OXIDASE"/>
    <property type="match status" value="1"/>
</dbReference>
<dbReference type="InterPro" id="IPR002355">
    <property type="entry name" value="Cu_oxidase_Cu_BS"/>
</dbReference>
<feature type="compositionally biased region" description="Gly residues" evidence="7">
    <location>
        <begin position="349"/>
        <end position="371"/>
    </location>
</feature>
<dbReference type="InterPro" id="IPR045087">
    <property type="entry name" value="Cu-oxidase_fam"/>
</dbReference>
<keyword evidence="8" id="KW-0732">Signal</keyword>
<dbReference type="InterPro" id="IPR008972">
    <property type="entry name" value="Cupredoxin"/>
</dbReference>
<feature type="region of interest" description="Disordered" evidence="7">
    <location>
        <begin position="344"/>
        <end position="376"/>
    </location>
</feature>
<dbReference type="PANTHER" id="PTHR11709:SF511">
    <property type="entry name" value="LACCASE"/>
    <property type="match status" value="1"/>
</dbReference>
<feature type="domain" description="Plastocyanin-like" evidence="10">
    <location>
        <begin position="418"/>
        <end position="539"/>
    </location>
</feature>
<evidence type="ECO:0000313" key="12">
    <source>
        <dbReference type="EMBL" id="KAJ7196968.1"/>
    </source>
</evidence>
<proteinExistence type="inferred from homology"/>
<keyword evidence="13" id="KW-1185">Reference proteome</keyword>
<name>A0AAD6V103_9AGAR</name>
<keyword evidence="2" id="KW-0479">Metal-binding</keyword>
<dbReference type="Proteomes" id="UP001219525">
    <property type="component" value="Unassembled WGS sequence"/>
</dbReference>
<dbReference type="Gene3D" id="2.60.40.420">
    <property type="entry name" value="Cupredoxins - blue copper proteins"/>
    <property type="match status" value="3"/>
</dbReference>
<dbReference type="FunFam" id="2.60.40.420:FF:000045">
    <property type="entry name" value="Laccase 2"/>
    <property type="match status" value="1"/>
</dbReference>
<dbReference type="GO" id="GO:0005507">
    <property type="term" value="F:copper ion binding"/>
    <property type="evidence" value="ECO:0007669"/>
    <property type="project" value="InterPro"/>
</dbReference>
<dbReference type="PROSITE" id="PS00079">
    <property type="entry name" value="MULTICOPPER_OXIDASE1"/>
    <property type="match status" value="1"/>
</dbReference>
<evidence type="ECO:0000256" key="5">
    <source>
        <dbReference type="ARBA" id="ARBA00023157"/>
    </source>
</evidence>
<evidence type="ECO:0000259" key="9">
    <source>
        <dbReference type="Pfam" id="PF00394"/>
    </source>
</evidence>
<comment type="caution">
    <text evidence="12">The sequence shown here is derived from an EMBL/GenBank/DDBJ whole genome shotgun (WGS) entry which is preliminary data.</text>
</comment>
<dbReference type="Pfam" id="PF00394">
    <property type="entry name" value="Cu-oxidase"/>
    <property type="match status" value="1"/>
</dbReference>
<evidence type="ECO:0000256" key="7">
    <source>
        <dbReference type="SAM" id="MobiDB-lite"/>
    </source>
</evidence>
<keyword evidence="6" id="KW-0325">Glycoprotein</keyword>
<dbReference type="InterPro" id="IPR011706">
    <property type="entry name" value="Cu-oxidase_C"/>
</dbReference>
<dbReference type="CDD" id="cd13903">
    <property type="entry name" value="CuRO_3_Tv-LCC_like"/>
    <property type="match status" value="1"/>
</dbReference>
<feature type="signal peptide" evidence="8">
    <location>
        <begin position="1"/>
        <end position="18"/>
    </location>
</feature>
<evidence type="ECO:0000256" key="3">
    <source>
        <dbReference type="ARBA" id="ARBA00023002"/>
    </source>
</evidence>
<evidence type="ECO:0000256" key="1">
    <source>
        <dbReference type="ARBA" id="ARBA00010609"/>
    </source>
</evidence>
<evidence type="ECO:0000256" key="2">
    <source>
        <dbReference type="ARBA" id="ARBA00022723"/>
    </source>
</evidence>
<dbReference type="Pfam" id="PF07732">
    <property type="entry name" value="Cu-oxidase_3"/>
    <property type="match status" value="1"/>
</dbReference>
<dbReference type="InterPro" id="IPR011707">
    <property type="entry name" value="Cu-oxidase-like_N"/>
</dbReference>
<evidence type="ECO:0000259" key="11">
    <source>
        <dbReference type="Pfam" id="PF07732"/>
    </source>
</evidence>
<evidence type="ECO:0000256" key="8">
    <source>
        <dbReference type="SAM" id="SignalP"/>
    </source>
</evidence>
<keyword evidence="5" id="KW-1015">Disulfide bond</keyword>
<gene>
    <name evidence="12" type="ORF">GGX14DRAFT_671424</name>
</gene>
<keyword evidence="3" id="KW-0560">Oxidoreductase</keyword>
<evidence type="ECO:0000256" key="4">
    <source>
        <dbReference type="ARBA" id="ARBA00023008"/>
    </source>
</evidence>
<dbReference type="Pfam" id="PF07731">
    <property type="entry name" value="Cu-oxidase_2"/>
    <property type="match status" value="1"/>
</dbReference>
<feature type="domain" description="Plastocyanin-like" evidence="9">
    <location>
        <begin position="169"/>
        <end position="304"/>
    </location>
</feature>
<dbReference type="AlphaFoldDB" id="A0AAD6V103"/>
<dbReference type="InterPro" id="IPR033138">
    <property type="entry name" value="Cu_oxidase_CS"/>
</dbReference>
<evidence type="ECO:0000259" key="10">
    <source>
        <dbReference type="Pfam" id="PF07731"/>
    </source>
</evidence>
<dbReference type="EMBL" id="JARJCW010000080">
    <property type="protein sequence ID" value="KAJ7196968.1"/>
    <property type="molecule type" value="Genomic_DNA"/>
</dbReference>
<keyword evidence="4" id="KW-0186">Copper</keyword>
<dbReference type="GO" id="GO:0016491">
    <property type="term" value="F:oxidoreductase activity"/>
    <property type="evidence" value="ECO:0007669"/>
    <property type="project" value="UniProtKB-KW"/>
</dbReference>
<feature type="chain" id="PRO_5041897343" evidence="8">
    <location>
        <begin position="19"/>
        <end position="600"/>
    </location>
</feature>
<accession>A0AAD6V103</accession>
<comment type="similarity">
    <text evidence="1">Belongs to the multicopper oxidase family.</text>
</comment>
<organism evidence="12 13">
    <name type="scientific">Mycena pura</name>
    <dbReference type="NCBI Taxonomy" id="153505"/>
    <lineage>
        <taxon>Eukaryota</taxon>
        <taxon>Fungi</taxon>
        <taxon>Dikarya</taxon>
        <taxon>Basidiomycota</taxon>
        <taxon>Agaricomycotina</taxon>
        <taxon>Agaricomycetes</taxon>
        <taxon>Agaricomycetidae</taxon>
        <taxon>Agaricales</taxon>
        <taxon>Marasmiineae</taxon>
        <taxon>Mycenaceae</taxon>
        <taxon>Mycena</taxon>
    </lineage>
</organism>
<dbReference type="PROSITE" id="PS00080">
    <property type="entry name" value="MULTICOPPER_OXIDASE2"/>
    <property type="match status" value="1"/>
</dbReference>
<dbReference type="InterPro" id="IPR001117">
    <property type="entry name" value="Cu-oxidase_2nd"/>
</dbReference>
<sequence>MGFKAAAYTLLLVGQVLAAEVDFFINITNSVEAPDGFVRDTIVAGKFGGVPIAVMAGDSVNINVTNTLTDPNMRRSTSIHWHGLFQAKTASEDGPAFVNQCPIAPNTSYIYSFSTANQTGTFWYHSHLSTQYVDGERGTFVIYGLSRRIHFNGYPNDPLGDLYDIDDANTIITVADWYHQPAEVLMDQFRVDGVTPVPSSGLFNGIGRFNGGPEVPWAVVSVQQGKRYRFRVIDIAGYAGFTISVDQHLMTIIETDGIETVPFVVTSFQIFVAQRYSFILDANQPIDNYWFRAPMIIGPGNNPDSDKKVLSVDTIDVKGILRYVGAPEVDPTSSPVVVDAATTEVTPQSGGGGGGGGGGSGSGGSGGGGSHPGPLQEFQLATLVNPGAPNGSNPADHIIDLKFDAAGNGVWEINGISYTPPDLPTLLKVVNGATTMADFNISEHTFVLVDNEVVQLNIHGSDHGIIHPFHLHGHAFDIVQSAEGPLNFVNPPRRDVIAVEEGGVSIQFRADNPGPWFLHCHIDWHLEAGLAVVFAESPPQQREGPQAQIIKQEWLNLCPTYDALPPGAYAYFRPRACLPAPLTLLQSSSDFAPKALRSPK</sequence>
<feature type="domain" description="Plastocyanin-like" evidence="11">
    <location>
        <begin position="41"/>
        <end position="144"/>
    </location>
</feature>
<reference evidence="12" key="1">
    <citation type="submission" date="2023-03" db="EMBL/GenBank/DDBJ databases">
        <title>Massive genome expansion in bonnet fungi (Mycena s.s.) driven by repeated elements and novel gene families across ecological guilds.</title>
        <authorList>
            <consortium name="Lawrence Berkeley National Laboratory"/>
            <person name="Harder C.B."/>
            <person name="Miyauchi S."/>
            <person name="Viragh M."/>
            <person name="Kuo A."/>
            <person name="Thoen E."/>
            <person name="Andreopoulos B."/>
            <person name="Lu D."/>
            <person name="Skrede I."/>
            <person name="Drula E."/>
            <person name="Henrissat B."/>
            <person name="Morin E."/>
            <person name="Kohler A."/>
            <person name="Barry K."/>
            <person name="LaButti K."/>
            <person name="Morin E."/>
            <person name="Salamov A."/>
            <person name="Lipzen A."/>
            <person name="Mereny Z."/>
            <person name="Hegedus B."/>
            <person name="Baldrian P."/>
            <person name="Stursova M."/>
            <person name="Weitz H."/>
            <person name="Taylor A."/>
            <person name="Grigoriev I.V."/>
            <person name="Nagy L.G."/>
            <person name="Martin F."/>
            <person name="Kauserud H."/>
        </authorList>
    </citation>
    <scope>NUCLEOTIDE SEQUENCE</scope>
    <source>
        <strain evidence="12">9144</strain>
    </source>
</reference>
<evidence type="ECO:0000313" key="13">
    <source>
        <dbReference type="Proteomes" id="UP001219525"/>
    </source>
</evidence>
<protein>
    <submittedName>
        <fullName evidence="12">Laccase</fullName>
    </submittedName>
</protein>
<dbReference type="SUPFAM" id="SSF49503">
    <property type="entry name" value="Cupredoxins"/>
    <property type="match status" value="3"/>
</dbReference>